<feature type="region of interest" description="Disordered" evidence="1">
    <location>
        <begin position="100"/>
        <end position="119"/>
    </location>
</feature>
<dbReference type="Gene3D" id="2.40.50.140">
    <property type="entry name" value="Nucleic acid-binding proteins"/>
    <property type="match status" value="1"/>
</dbReference>
<organism evidence="3 4">
    <name type="scientific">Leptospira interrogans serovar Australis str. 200703203</name>
    <dbReference type="NCBI Taxonomy" id="1085541"/>
    <lineage>
        <taxon>Bacteria</taxon>
        <taxon>Pseudomonadati</taxon>
        <taxon>Spirochaetota</taxon>
        <taxon>Spirochaetia</taxon>
        <taxon>Leptospirales</taxon>
        <taxon>Leptospiraceae</taxon>
        <taxon>Leptospira</taxon>
    </lineage>
</organism>
<dbReference type="SMART" id="SM00316">
    <property type="entry name" value="S1"/>
    <property type="match status" value="1"/>
</dbReference>
<dbReference type="AlphaFoldDB" id="N1UTB5"/>
<dbReference type="PRINTS" id="PR00681">
    <property type="entry name" value="RIBOSOMALS1"/>
</dbReference>
<dbReference type="InterPro" id="IPR035104">
    <property type="entry name" value="Ribosomal_protein_S1-like"/>
</dbReference>
<comment type="caution">
    <text evidence="3">The sequence shown here is derived from an EMBL/GenBank/DDBJ whole genome shotgun (WGS) entry which is preliminary data.</text>
</comment>
<dbReference type="FunFam" id="2.40.50.140:FF:000323">
    <property type="entry name" value="30S ribosomal protein S1"/>
    <property type="match status" value="1"/>
</dbReference>
<dbReference type="Pfam" id="PF00575">
    <property type="entry name" value="S1"/>
    <property type="match status" value="1"/>
</dbReference>
<evidence type="ECO:0000259" key="2">
    <source>
        <dbReference type="PROSITE" id="PS50126"/>
    </source>
</evidence>
<dbReference type="InterPro" id="IPR003029">
    <property type="entry name" value="S1_domain"/>
</dbReference>
<dbReference type="InterPro" id="IPR050437">
    <property type="entry name" value="Ribos_protein_bS1-like"/>
</dbReference>
<dbReference type="GO" id="GO:0006412">
    <property type="term" value="P:translation"/>
    <property type="evidence" value="ECO:0007669"/>
    <property type="project" value="TreeGrafter"/>
</dbReference>
<accession>N1UTB5</accession>
<dbReference type="PROSITE" id="PS50126">
    <property type="entry name" value="S1"/>
    <property type="match status" value="1"/>
</dbReference>
<reference evidence="3 4" key="1">
    <citation type="submission" date="2013-02" db="EMBL/GenBank/DDBJ databases">
        <authorList>
            <person name="Harkins D.M."/>
            <person name="Durkin A.S."/>
            <person name="Brinkac L.M."/>
            <person name="Haft D.H."/>
            <person name="Selengut J.D."/>
            <person name="Sanka R."/>
            <person name="DePew J."/>
            <person name="Purushe J."/>
            <person name="Picardeau M."/>
            <person name="Werts C."/>
            <person name="Goarant C."/>
            <person name="Vinetz J.M."/>
            <person name="Sutton G.G."/>
            <person name="Nierman W.C."/>
            <person name="Fouts D.E."/>
        </authorList>
    </citation>
    <scope>NUCLEOTIDE SEQUENCE [LARGE SCALE GENOMIC DNA]</scope>
    <source>
        <strain evidence="3 4">200703203</strain>
    </source>
</reference>
<evidence type="ECO:0000256" key="1">
    <source>
        <dbReference type="SAM" id="MobiDB-lite"/>
    </source>
</evidence>
<dbReference type="SUPFAM" id="SSF50249">
    <property type="entry name" value="Nucleic acid-binding proteins"/>
    <property type="match status" value="1"/>
</dbReference>
<evidence type="ECO:0000313" key="3">
    <source>
        <dbReference type="EMBL" id="EMY25125.1"/>
    </source>
</evidence>
<dbReference type="Proteomes" id="UP000012220">
    <property type="component" value="Unassembled WGS sequence"/>
</dbReference>
<dbReference type="GO" id="GO:0003735">
    <property type="term" value="F:structural constituent of ribosome"/>
    <property type="evidence" value="ECO:0007669"/>
    <property type="project" value="TreeGrafter"/>
</dbReference>
<dbReference type="BioCyc" id="LINT1085541:G11IQ-4508-MONOMER"/>
<feature type="domain" description="S1 motif" evidence="2">
    <location>
        <begin position="15"/>
        <end position="84"/>
    </location>
</feature>
<name>N1UTB5_LEPIR</name>
<protein>
    <submittedName>
        <fullName evidence="3">S1 RNA binding domain protein</fullName>
    </submittedName>
</protein>
<dbReference type="PANTHER" id="PTHR10724">
    <property type="entry name" value="30S RIBOSOMAL PROTEIN S1"/>
    <property type="match status" value="1"/>
</dbReference>
<sequence>MENPYEIFRNEHPVGTIVEGKVKSIKEFGIFVEVAPGIEGLVHISEVPNGKEVNLTELYKSDEIVKTAVIKVDVKNKKISLSIKDFDKALEREEMSKYLKTSDAPSRESLGSFLNTSLR</sequence>
<proteinExistence type="predicted"/>
<dbReference type="InterPro" id="IPR012340">
    <property type="entry name" value="NA-bd_OB-fold"/>
</dbReference>
<gene>
    <name evidence="3" type="ORF">LEP1GSC115_4318</name>
</gene>
<dbReference type="GO" id="GO:0003729">
    <property type="term" value="F:mRNA binding"/>
    <property type="evidence" value="ECO:0007669"/>
    <property type="project" value="TreeGrafter"/>
</dbReference>
<dbReference type="EMBL" id="AHNY02000157">
    <property type="protein sequence ID" value="EMY25125.1"/>
    <property type="molecule type" value="Genomic_DNA"/>
</dbReference>
<evidence type="ECO:0000313" key="4">
    <source>
        <dbReference type="Proteomes" id="UP000012220"/>
    </source>
</evidence>